<accession>A0A167THP2</accession>
<protein>
    <recommendedName>
        <fullName evidence="3">F-box domain-containing protein</fullName>
    </recommendedName>
</protein>
<gene>
    <name evidence="1" type="ORF">FIBSPDRAFT_769676</name>
</gene>
<dbReference type="Proteomes" id="UP000076532">
    <property type="component" value="Unassembled WGS sequence"/>
</dbReference>
<name>A0A167THP2_9AGAM</name>
<dbReference type="EMBL" id="KV418221">
    <property type="protein sequence ID" value="KZP02951.1"/>
    <property type="molecule type" value="Genomic_DNA"/>
</dbReference>
<dbReference type="OrthoDB" id="2748701at2759"/>
<feature type="non-terminal residue" evidence="1">
    <location>
        <position position="55"/>
    </location>
</feature>
<reference evidence="1 2" key="1">
    <citation type="journal article" date="2016" name="Mol. Biol. Evol.">
        <title>Comparative Genomics of Early-Diverging Mushroom-Forming Fungi Provides Insights into the Origins of Lignocellulose Decay Capabilities.</title>
        <authorList>
            <person name="Nagy L.G."/>
            <person name="Riley R."/>
            <person name="Tritt A."/>
            <person name="Adam C."/>
            <person name="Daum C."/>
            <person name="Floudas D."/>
            <person name="Sun H."/>
            <person name="Yadav J.S."/>
            <person name="Pangilinan J."/>
            <person name="Larsson K.H."/>
            <person name="Matsuura K."/>
            <person name="Barry K."/>
            <person name="Labutti K."/>
            <person name="Kuo R."/>
            <person name="Ohm R.A."/>
            <person name="Bhattacharya S.S."/>
            <person name="Shirouzu T."/>
            <person name="Yoshinaga Y."/>
            <person name="Martin F.M."/>
            <person name="Grigoriev I.V."/>
            <person name="Hibbett D.S."/>
        </authorList>
    </citation>
    <scope>NUCLEOTIDE SEQUENCE [LARGE SCALE GENOMIC DNA]</scope>
    <source>
        <strain evidence="1 2">CBS 109695</strain>
    </source>
</reference>
<evidence type="ECO:0000313" key="2">
    <source>
        <dbReference type="Proteomes" id="UP000076532"/>
    </source>
</evidence>
<evidence type="ECO:0000313" key="1">
    <source>
        <dbReference type="EMBL" id="KZP02951.1"/>
    </source>
</evidence>
<dbReference type="AlphaFoldDB" id="A0A167THP2"/>
<proteinExistence type="predicted"/>
<sequence>MVHSLPYTHPVSFPFEIWRPIFRLACVDDGTTGCSLSIACKYFREASAPYRYYSI</sequence>
<keyword evidence="2" id="KW-1185">Reference proteome</keyword>
<organism evidence="1 2">
    <name type="scientific">Athelia psychrophila</name>
    <dbReference type="NCBI Taxonomy" id="1759441"/>
    <lineage>
        <taxon>Eukaryota</taxon>
        <taxon>Fungi</taxon>
        <taxon>Dikarya</taxon>
        <taxon>Basidiomycota</taxon>
        <taxon>Agaricomycotina</taxon>
        <taxon>Agaricomycetes</taxon>
        <taxon>Agaricomycetidae</taxon>
        <taxon>Atheliales</taxon>
        <taxon>Atheliaceae</taxon>
        <taxon>Athelia</taxon>
    </lineage>
</organism>
<evidence type="ECO:0008006" key="3">
    <source>
        <dbReference type="Google" id="ProtNLM"/>
    </source>
</evidence>